<name>A0A4U0XQS4_9PEZI</name>
<feature type="compositionally biased region" description="Basic and acidic residues" evidence="1">
    <location>
        <begin position="115"/>
        <end position="125"/>
    </location>
</feature>
<reference evidence="2 3" key="1">
    <citation type="submission" date="2017-03" db="EMBL/GenBank/DDBJ databases">
        <title>Genomes of endolithic fungi from Antarctica.</title>
        <authorList>
            <person name="Coleine C."/>
            <person name="Masonjones S."/>
            <person name="Stajich J.E."/>
        </authorList>
    </citation>
    <scope>NUCLEOTIDE SEQUENCE [LARGE SCALE GENOMIC DNA]</scope>
    <source>
        <strain evidence="2 3">CCFEE 5187</strain>
    </source>
</reference>
<comment type="caution">
    <text evidence="2">The sequence shown here is derived from an EMBL/GenBank/DDBJ whole genome shotgun (WGS) entry which is preliminary data.</text>
</comment>
<feature type="region of interest" description="Disordered" evidence="1">
    <location>
        <begin position="62"/>
        <end position="126"/>
    </location>
</feature>
<evidence type="ECO:0000256" key="1">
    <source>
        <dbReference type="SAM" id="MobiDB-lite"/>
    </source>
</evidence>
<sequence>MSPTKAPRVLVTFETTIIVATPALPPKPNPNPHLILESQHHRTAPLPPKHRLATPLANRLPRLTAPHTSAPPPSQLSSARPLTPPIHATQPLPCGSTWPPPGPRLPAFRVGRRAQSRDGHEREGGRICGPGTAALRWDDCAVPRRARRRRQAGGFGVLLLAECSVATTRRLGGDS</sequence>
<evidence type="ECO:0000313" key="2">
    <source>
        <dbReference type="EMBL" id="TKA79864.1"/>
    </source>
</evidence>
<keyword evidence="3" id="KW-1185">Reference proteome</keyword>
<dbReference type="Proteomes" id="UP000308768">
    <property type="component" value="Unassembled WGS sequence"/>
</dbReference>
<accession>A0A4U0XQS4</accession>
<gene>
    <name evidence="2" type="ORF">B0A49_01572</name>
</gene>
<protein>
    <submittedName>
        <fullName evidence="2">Uncharacterized protein</fullName>
    </submittedName>
</protein>
<organism evidence="2 3">
    <name type="scientific">Cryomyces minteri</name>
    <dbReference type="NCBI Taxonomy" id="331657"/>
    <lineage>
        <taxon>Eukaryota</taxon>
        <taxon>Fungi</taxon>
        <taxon>Dikarya</taxon>
        <taxon>Ascomycota</taxon>
        <taxon>Pezizomycotina</taxon>
        <taxon>Dothideomycetes</taxon>
        <taxon>Dothideomycetes incertae sedis</taxon>
        <taxon>Cryomyces</taxon>
    </lineage>
</organism>
<dbReference type="EMBL" id="NAJN01000081">
    <property type="protein sequence ID" value="TKA79864.1"/>
    <property type="molecule type" value="Genomic_DNA"/>
</dbReference>
<proteinExistence type="predicted"/>
<dbReference type="AlphaFoldDB" id="A0A4U0XQS4"/>
<evidence type="ECO:0000313" key="3">
    <source>
        <dbReference type="Proteomes" id="UP000308768"/>
    </source>
</evidence>